<dbReference type="RefSeq" id="WP_126991325.1">
    <property type="nucleotide sequence ID" value="NZ_JTFC01000036.1"/>
</dbReference>
<feature type="signal peptide" evidence="1">
    <location>
        <begin position="1"/>
        <end position="20"/>
    </location>
</feature>
<feature type="chain" id="PRO_5019333445" description="Lipoprotein" evidence="1">
    <location>
        <begin position="21"/>
        <end position="146"/>
    </location>
</feature>
<protein>
    <recommendedName>
        <fullName evidence="4">Lipoprotein</fullName>
    </recommendedName>
</protein>
<evidence type="ECO:0000313" key="3">
    <source>
        <dbReference type="Proteomes" id="UP000288623"/>
    </source>
</evidence>
<evidence type="ECO:0000256" key="1">
    <source>
        <dbReference type="SAM" id="SignalP"/>
    </source>
</evidence>
<keyword evidence="3" id="KW-1185">Reference proteome</keyword>
<gene>
    <name evidence="2" type="ORF">QI30_14465</name>
</gene>
<evidence type="ECO:0000313" key="2">
    <source>
        <dbReference type="EMBL" id="RUS53704.1"/>
    </source>
</evidence>
<organism evidence="2 3">
    <name type="scientific">Candidatus Kurthia intestinigallinarum</name>
    <dbReference type="NCBI Taxonomy" id="1562256"/>
    <lineage>
        <taxon>Bacteria</taxon>
        <taxon>Bacillati</taxon>
        <taxon>Bacillota</taxon>
        <taxon>Bacilli</taxon>
        <taxon>Bacillales</taxon>
        <taxon>Caryophanaceae</taxon>
        <taxon>Kurthia</taxon>
    </lineage>
</organism>
<keyword evidence="1" id="KW-0732">Signal</keyword>
<name>A0A433RRG7_9BACL</name>
<proteinExistence type="predicted"/>
<accession>A0A433RRG7</accession>
<dbReference type="EMBL" id="JTFC01000036">
    <property type="protein sequence ID" value="RUS53704.1"/>
    <property type="molecule type" value="Genomic_DNA"/>
</dbReference>
<dbReference type="OrthoDB" id="2456322at2"/>
<reference evidence="2 3" key="1">
    <citation type="submission" date="2014-11" db="EMBL/GenBank/DDBJ databases">
        <title>Genome sequence and analysis of novel Kurthia sp.</title>
        <authorList>
            <person name="Lawson J.N."/>
            <person name="Gonzalez J.E."/>
            <person name="Rinauldi L."/>
            <person name="Xuan Z."/>
            <person name="Firman A."/>
            <person name="Shaddox L."/>
            <person name="Trudeau A."/>
            <person name="Shah S."/>
            <person name="Reiman D."/>
        </authorList>
    </citation>
    <scope>NUCLEOTIDE SEQUENCE [LARGE SCALE GENOMIC DNA]</scope>
    <source>
        <strain evidence="2 3">3B1D</strain>
    </source>
</reference>
<evidence type="ECO:0008006" key="4">
    <source>
        <dbReference type="Google" id="ProtNLM"/>
    </source>
</evidence>
<comment type="caution">
    <text evidence="2">The sequence shown here is derived from an EMBL/GenBank/DDBJ whole genome shotgun (WGS) entry which is preliminary data.</text>
</comment>
<dbReference type="AlphaFoldDB" id="A0A433RRG7"/>
<dbReference type="PROSITE" id="PS51257">
    <property type="entry name" value="PROKAR_LIPOPROTEIN"/>
    <property type="match status" value="1"/>
</dbReference>
<dbReference type="Proteomes" id="UP000288623">
    <property type="component" value="Unassembled WGS sequence"/>
</dbReference>
<sequence length="146" mass="16863">MKKYKVLFLICFTLLLVACADEKVSVKKDVTIGAVNEQEYEELGTVQLDEKPAREALQKVSLSLTIENFEQLHNAKLAVDDNARALFGKSYWFGSYTLNEHHYEAVFYVQLDKETIQQQLEDINYKVTWEYRGDTKQQVGDFGAKK</sequence>